<dbReference type="Pfam" id="PF00078">
    <property type="entry name" value="RVT_1"/>
    <property type="match status" value="1"/>
</dbReference>
<dbReference type="InterPro" id="IPR000477">
    <property type="entry name" value="RT_dom"/>
</dbReference>
<dbReference type="SUPFAM" id="SSF56672">
    <property type="entry name" value="DNA/RNA polymerases"/>
    <property type="match status" value="1"/>
</dbReference>
<proteinExistence type="predicted"/>
<accession>A0A1B6GKA1</accession>
<dbReference type="AlphaFoldDB" id="A0A1B6GKA1"/>
<dbReference type="PROSITE" id="PS50878">
    <property type="entry name" value="RT_POL"/>
    <property type="match status" value="1"/>
</dbReference>
<dbReference type="PANTHER" id="PTHR33332">
    <property type="entry name" value="REVERSE TRANSCRIPTASE DOMAIN-CONTAINING PROTEIN"/>
    <property type="match status" value="1"/>
</dbReference>
<protein>
    <recommendedName>
        <fullName evidence="1">Reverse transcriptase domain-containing protein</fullName>
    </recommendedName>
</protein>
<sequence length="338" mass="38811">MEYHHKNFEIKTRSALKSTIRGIPQGSILGPLFFIVYINSLPDFLPLSKTCIMYADDTTIISPTSPQNKTNTIEETITLASDVCSSLNLQINKSKTININFTTTNRSINPKIDNSTPTEPMATATTTKFLGITIDSNLTWHNHITTLENKLSSSLYAIRRIRAITNKKTAKIAYFALFECHIRFGIIAWGSASENQVKKIQILQKRALRTIECLQPHDHCKPYFISNQILTVPSLYILETTKLLKLNPPKVRGECHKYNLRNVELKYDVQQHRLTKTSKTPQIMGSKMFNALPDNLKQIQNNKTFAKKLKDYLIERPYYSLNEFFEDHNPFLRSRPIT</sequence>
<evidence type="ECO:0000313" key="2">
    <source>
        <dbReference type="EMBL" id="JAS40941.1"/>
    </source>
</evidence>
<reference evidence="3" key="1">
    <citation type="submission" date="2015-11" db="EMBL/GenBank/DDBJ databases">
        <title>De novo transcriptome assembly of four potential Pierce s Disease insect vectors from Arizona vineyards.</title>
        <authorList>
            <person name="Tassone E.E."/>
        </authorList>
    </citation>
    <scope>NUCLEOTIDE SEQUENCE</scope>
</reference>
<dbReference type="EMBL" id="GECZ01028828">
    <property type="protein sequence ID" value="JAS40941.1"/>
    <property type="molecule type" value="Transcribed_RNA"/>
</dbReference>
<evidence type="ECO:0000313" key="3">
    <source>
        <dbReference type="EMBL" id="JAS62820.1"/>
    </source>
</evidence>
<dbReference type="InterPro" id="IPR043502">
    <property type="entry name" value="DNA/RNA_pol_sf"/>
</dbReference>
<organism evidence="3">
    <name type="scientific">Cuerna arida</name>
    <dbReference type="NCBI Taxonomy" id="1464854"/>
    <lineage>
        <taxon>Eukaryota</taxon>
        <taxon>Metazoa</taxon>
        <taxon>Ecdysozoa</taxon>
        <taxon>Arthropoda</taxon>
        <taxon>Hexapoda</taxon>
        <taxon>Insecta</taxon>
        <taxon>Pterygota</taxon>
        <taxon>Neoptera</taxon>
        <taxon>Paraneoptera</taxon>
        <taxon>Hemiptera</taxon>
        <taxon>Auchenorrhyncha</taxon>
        <taxon>Membracoidea</taxon>
        <taxon>Cicadellidae</taxon>
        <taxon>Cicadellinae</taxon>
        <taxon>Proconiini</taxon>
        <taxon>Cuerna</taxon>
    </lineage>
</organism>
<gene>
    <name evidence="2" type="ORF">g.35836</name>
    <name evidence="3" type="ORF">g.35840</name>
</gene>
<feature type="domain" description="Reverse transcriptase" evidence="1">
    <location>
        <begin position="1"/>
        <end position="134"/>
    </location>
</feature>
<dbReference type="EMBL" id="GECZ01006949">
    <property type="protein sequence ID" value="JAS62820.1"/>
    <property type="molecule type" value="Transcribed_RNA"/>
</dbReference>
<name>A0A1B6GKA1_9HEMI</name>
<evidence type="ECO:0000259" key="1">
    <source>
        <dbReference type="PROSITE" id="PS50878"/>
    </source>
</evidence>
<dbReference type="GO" id="GO:0071897">
    <property type="term" value="P:DNA biosynthetic process"/>
    <property type="evidence" value="ECO:0007669"/>
    <property type="project" value="UniProtKB-ARBA"/>
</dbReference>